<evidence type="ECO:0000256" key="8">
    <source>
        <dbReference type="PROSITE-ProRule" id="PRU00108"/>
    </source>
</evidence>
<comment type="similarity">
    <text evidence="2">Belongs to the HD-ZIP homeobox family. Class II subfamily.</text>
</comment>
<keyword evidence="6" id="KW-0804">Transcription</keyword>
<evidence type="ECO:0000256" key="3">
    <source>
        <dbReference type="ARBA" id="ARBA00023015"/>
    </source>
</evidence>
<keyword evidence="14" id="KW-1185">Reference proteome</keyword>
<dbReference type="CDD" id="cd00086">
    <property type="entry name" value="homeodomain"/>
    <property type="match status" value="1"/>
</dbReference>
<evidence type="ECO:0000313" key="13">
    <source>
        <dbReference type="EMBL" id="WOL15397.1"/>
    </source>
</evidence>
<keyword evidence="3" id="KW-0805">Transcription regulation</keyword>
<protein>
    <submittedName>
        <fullName evidence="13">Homeobox-leucine zipper protein HAT22</fullName>
    </submittedName>
</protein>
<dbReference type="GO" id="GO:0000981">
    <property type="term" value="F:DNA-binding transcription factor activity, RNA polymerase II-specific"/>
    <property type="evidence" value="ECO:0007669"/>
    <property type="project" value="InterPro"/>
</dbReference>
<dbReference type="GO" id="GO:0043565">
    <property type="term" value="F:sequence-specific DNA binding"/>
    <property type="evidence" value="ECO:0007669"/>
    <property type="project" value="InterPro"/>
</dbReference>
<dbReference type="Proteomes" id="UP001327560">
    <property type="component" value="Chromosome 7"/>
</dbReference>
<reference evidence="13 14" key="1">
    <citation type="submission" date="2023-10" db="EMBL/GenBank/DDBJ databases">
        <title>Chromosome-scale genome assembly provides insights into flower coloration mechanisms of Canna indica.</title>
        <authorList>
            <person name="Li C."/>
        </authorList>
    </citation>
    <scope>NUCLEOTIDE SEQUENCE [LARGE SCALE GENOMIC DNA]</scope>
    <source>
        <tissue evidence="13">Flower</tissue>
    </source>
</reference>
<evidence type="ECO:0000256" key="11">
    <source>
        <dbReference type="SAM" id="MobiDB-lite"/>
    </source>
</evidence>
<dbReference type="FunFam" id="1.10.10.60:FF:000577">
    <property type="entry name" value="Homeobox-leucine zipper protein 18"/>
    <property type="match status" value="1"/>
</dbReference>
<evidence type="ECO:0000259" key="12">
    <source>
        <dbReference type="PROSITE" id="PS50071"/>
    </source>
</evidence>
<dbReference type="AlphaFoldDB" id="A0AAQ3KXI8"/>
<feature type="region of interest" description="Disordered" evidence="11">
    <location>
        <begin position="1"/>
        <end position="138"/>
    </location>
</feature>
<evidence type="ECO:0000256" key="1">
    <source>
        <dbReference type="ARBA" id="ARBA00004123"/>
    </source>
</evidence>
<dbReference type="PROSITE" id="PS50071">
    <property type="entry name" value="HOMEOBOX_2"/>
    <property type="match status" value="1"/>
</dbReference>
<name>A0AAQ3KXI8_9LILI</name>
<evidence type="ECO:0000256" key="2">
    <source>
        <dbReference type="ARBA" id="ARBA00006074"/>
    </source>
</evidence>
<evidence type="ECO:0000256" key="6">
    <source>
        <dbReference type="ARBA" id="ARBA00023163"/>
    </source>
</evidence>
<gene>
    <name evidence="13" type="ORF">Cni_G24178</name>
</gene>
<evidence type="ECO:0000256" key="4">
    <source>
        <dbReference type="ARBA" id="ARBA00023125"/>
    </source>
</evidence>
<dbReference type="InterPro" id="IPR009057">
    <property type="entry name" value="Homeodomain-like_sf"/>
</dbReference>
<dbReference type="Pfam" id="PF02183">
    <property type="entry name" value="HALZ"/>
    <property type="match status" value="1"/>
</dbReference>
<keyword evidence="7 8" id="KW-0539">Nucleus</keyword>
<evidence type="ECO:0000256" key="10">
    <source>
        <dbReference type="SAM" id="Coils"/>
    </source>
</evidence>
<dbReference type="GO" id="GO:0005634">
    <property type="term" value="C:nucleus"/>
    <property type="evidence" value="ECO:0007669"/>
    <property type="project" value="UniProtKB-SubCell"/>
</dbReference>
<dbReference type="InterPro" id="IPR001356">
    <property type="entry name" value="HD"/>
</dbReference>
<evidence type="ECO:0000256" key="5">
    <source>
        <dbReference type="ARBA" id="ARBA00023155"/>
    </source>
</evidence>
<dbReference type="InterPro" id="IPR017970">
    <property type="entry name" value="Homeobox_CS"/>
</dbReference>
<dbReference type="PANTHER" id="PTHR45714:SF34">
    <property type="entry name" value="HOMEOBOX-LEUCINE ZIPPER PROTEIN HAT9"/>
    <property type="match status" value="1"/>
</dbReference>
<dbReference type="SUPFAM" id="SSF46689">
    <property type="entry name" value="Homeodomain-like"/>
    <property type="match status" value="1"/>
</dbReference>
<comment type="subcellular location">
    <subcellularLocation>
        <location evidence="1 8 9">Nucleus</location>
    </subcellularLocation>
</comment>
<dbReference type="SMART" id="SM00340">
    <property type="entry name" value="HALZ"/>
    <property type="match status" value="1"/>
</dbReference>
<evidence type="ECO:0000256" key="9">
    <source>
        <dbReference type="RuleBase" id="RU000682"/>
    </source>
</evidence>
<keyword evidence="10" id="KW-0175">Coiled coil</keyword>
<evidence type="ECO:0000313" key="14">
    <source>
        <dbReference type="Proteomes" id="UP001327560"/>
    </source>
</evidence>
<feature type="compositionally biased region" description="Low complexity" evidence="11">
    <location>
        <begin position="48"/>
        <end position="64"/>
    </location>
</feature>
<dbReference type="PANTHER" id="PTHR45714">
    <property type="entry name" value="HOMEOBOX-LEUCINE ZIPPER PROTEIN HAT14"/>
    <property type="match status" value="1"/>
</dbReference>
<sequence>MDDDREGMQEEAGLSLRLNTYDGRRRRSDGASAGNPLCPPPLAGLFKLETSSSATTSEEPSLTLGLPGDHRYSSSAKARAEGSSNACSTSRVVVVVDRRPAPPTISPPFSGRHLTTVKDAGSEEDEEEDGTARKKLRLSKEQSALLEDKFKEHTTLNPKQKQALARQLKLRPRQVEVWFQNRRARTKLKKTEVEYEFLKKCCETLREDNRRLHRELRELRSLSFSYAPAAAAFSVCPSCKKVTAGNEGDDESGSSSVVVTAPKPHLFNPFSHSYSTSFK</sequence>
<dbReference type="InterPro" id="IPR003106">
    <property type="entry name" value="Leu_zip_homeo"/>
</dbReference>
<accession>A0AAQ3KXI8</accession>
<evidence type="ECO:0000256" key="7">
    <source>
        <dbReference type="ARBA" id="ARBA00023242"/>
    </source>
</evidence>
<keyword evidence="5 8" id="KW-0371">Homeobox</keyword>
<dbReference type="SMART" id="SM00389">
    <property type="entry name" value="HOX"/>
    <property type="match status" value="1"/>
</dbReference>
<proteinExistence type="inferred from homology"/>
<dbReference type="Gene3D" id="1.10.10.60">
    <property type="entry name" value="Homeodomain-like"/>
    <property type="match status" value="1"/>
</dbReference>
<feature type="compositionally biased region" description="Polar residues" evidence="11">
    <location>
        <begin position="82"/>
        <end position="91"/>
    </location>
</feature>
<dbReference type="EMBL" id="CP136896">
    <property type="protein sequence ID" value="WOL15397.1"/>
    <property type="molecule type" value="Genomic_DNA"/>
</dbReference>
<organism evidence="13 14">
    <name type="scientific">Canna indica</name>
    <name type="common">Indian-shot</name>
    <dbReference type="NCBI Taxonomy" id="4628"/>
    <lineage>
        <taxon>Eukaryota</taxon>
        <taxon>Viridiplantae</taxon>
        <taxon>Streptophyta</taxon>
        <taxon>Embryophyta</taxon>
        <taxon>Tracheophyta</taxon>
        <taxon>Spermatophyta</taxon>
        <taxon>Magnoliopsida</taxon>
        <taxon>Liliopsida</taxon>
        <taxon>Zingiberales</taxon>
        <taxon>Cannaceae</taxon>
        <taxon>Canna</taxon>
    </lineage>
</organism>
<feature type="coiled-coil region" evidence="10">
    <location>
        <begin position="188"/>
        <end position="222"/>
    </location>
</feature>
<dbReference type="InterPro" id="IPR050762">
    <property type="entry name" value="HD-ZIP_Homeobox_LZ_Class_II"/>
</dbReference>
<feature type="domain" description="Homeobox" evidence="12">
    <location>
        <begin position="129"/>
        <end position="189"/>
    </location>
</feature>
<dbReference type="Pfam" id="PF00046">
    <property type="entry name" value="Homeodomain"/>
    <property type="match status" value="1"/>
</dbReference>
<keyword evidence="4 8" id="KW-0238">DNA-binding</keyword>
<dbReference type="PROSITE" id="PS00027">
    <property type="entry name" value="HOMEOBOX_1"/>
    <property type="match status" value="1"/>
</dbReference>
<feature type="DNA-binding region" description="Homeobox" evidence="8">
    <location>
        <begin position="131"/>
        <end position="190"/>
    </location>
</feature>